<dbReference type="EMBL" id="CSBK01004811">
    <property type="protein sequence ID" value="CPC18718.1"/>
    <property type="molecule type" value="Genomic_DNA"/>
</dbReference>
<dbReference type="EMBL" id="CSAE01001569">
    <property type="protein sequence ID" value="COX75454.1"/>
    <property type="molecule type" value="Genomic_DNA"/>
</dbReference>
<proteinExistence type="predicted"/>
<evidence type="ECO:0000313" key="2">
    <source>
        <dbReference type="EMBL" id="COV69215.1"/>
    </source>
</evidence>
<dbReference type="Proteomes" id="UP000039021">
    <property type="component" value="Unassembled WGS sequence"/>
</dbReference>
<evidence type="ECO:0000313" key="10">
    <source>
        <dbReference type="Proteomes" id="UP000046947"/>
    </source>
</evidence>
<evidence type="ECO:0000313" key="3">
    <source>
        <dbReference type="EMBL" id="COW16241.1"/>
    </source>
</evidence>
<reference evidence="6 7" key="3">
    <citation type="submission" date="2015-03" db="EMBL/GenBank/DDBJ databases">
        <authorList>
            <consortium name="Pathogen Informatics"/>
        </authorList>
    </citation>
    <scope>NUCLEOTIDE SEQUENCE [LARGE SCALE GENOMIC DNA]</scope>
    <source>
        <strain evidence="2 9">G09801536</strain>
        <strain evidence="1 10">H09601792</strain>
        <strain evidence="6">K00500041</strain>
        <strain evidence="3 8">M09401471</strain>
        <strain evidence="7">N09902308</strain>
    </source>
</reference>
<organism evidence="4 6">
    <name type="scientific">Mycobacterium tuberculosis</name>
    <dbReference type="NCBI Taxonomy" id="1773"/>
    <lineage>
        <taxon>Bacteria</taxon>
        <taxon>Bacillati</taxon>
        <taxon>Actinomycetota</taxon>
        <taxon>Actinomycetes</taxon>
        <taxon>Mycobacteriales</taxon>
        <taxon>Mycobacteriaceae</taxon>
        <taxon>Mycobacterium</taxon>
        <taxon>Mycobacterium tuberculosis complex</taxon>
    </lineage>
</organism>
<dbReference type="EMBL" id="CSAJ01000209">
    <property type="protein sequence ID" value="COW16241.1"/>
    <property type="molecule type" value="Genomic_DNA"/>
</dbReference>
<evidence type="ECO:0000313" key="6">
    <source>
        <dbReference type="Proteomes" id="UP000038802"/>
    </source>
</evidence>
<sequence length="50" mass="5147">MSITATVTPAPVANLWASATPRYVLLHGGSWNPDPGSVVGDAHKTRCSVG</sequence>
<dbReference type="Proteomes" id="UP000046947">
    <property type="component" value="Unassembled WGS sequence"/>
</dbReference>
<dbReference type="EMBL" id="CFOH01000799">
    <property type="protein sequence ID" value="CFE69849.1"/>
    <property type="molecule type" value="Genomic_DNA"/>
</dbReference>
<evidence type="ECO:0000313" key="7">
    <source>
        <dbReference type="Proteomes" id="UP000039021"/>
    </source>
</evidence>
<evidence type="ECO:0000313" key="4">
    <source>
        <dbReference type="EMBL" id="COX75454.1"/>
    </source>
</evidence>
<reference evidence="4" key="1">
    <citation type="submission" date="2015-03" db="EMBL/GenBank/DDBJ databases">
        <authorList>
            <person name="Murphy D."/>
        </authorList>
    </citation>
    <scope>NUCLEOTIDE SEQUENCE [LARGE SCALE GENOMIC DNA]</scope>
    <source>
        <strain evidence="4">K00500041</strain>
    </source>
</reference>
<name>A0A0U0V284_MYCTX</name>
<evidence type="ECO:0000313" key="5">
    <source>
        <dbReference type="EMBL" id="CPC18718.1"/>
    </source>
</evidence>
<dbReference type="Proteomes" id="UP000038802">
    <property type="component" value="Unassembled WGS sequence"/>
</dbReference>
<protein>
    <submittedName>
        <fullName evidence="4">Uncharacterized protein</fullName>
    </submittedName>
</protein>
<dbReference type="Proteomes" id="UP000045842">
    <property type="component" value="Unassembled WGS sequence"/>
</dbReference>
<dbReference type="AlphaFoldDB" id="A0A0U0V284"/>
<evidence type="ECO:0000313" key="1">
    <source>
        <dbReference type="EMBL" id="CFE69849.1"/>
    </source>
</evidence>
<dbReference type="EMBL" id="CSAD01000304">
    <property type="protein sequence ID" value="COV69215.1"/>
    <property type="molecule type" value="Genomic_DNA"/>
</dbReference>
<gene>
    <name evidence="2" type="ORF">ERS007679_02296</name>
    <name evidence="1" type="ORF">ERS007688_03572</name>
    <name evidence="4" type="ORF">ERS007703_05445</name>
    <name evidence="3" type="ORF">ERS007720_01876</name>
    <name evidence="5" type="ORF">ERS007739_05600</name>
</gene>
<dbReference type="Proteomes" id="UP000044938">
    <property type="component" value="Unassembled WGS sequence"/>
</dbReference>
<reference evidence="5" key="2">
    <citation type="submission" date="2015-03" db="EMBL/GenBank/DDBJ databases">
        <authorList>
            <consortium name="Pathogen Informatics"/>
            <person name="Murphy D."/>
        </authorList>
    </citation>
    <scope>NUCLEOTIDE SEQUENCE</scope>
    <source>
        <strain evidence="5">N09902308</strain>
    </source>
</reference>
<evidence type="ECO:0000313" key="8">
    <source>
        <dbReference type="Proteomes" id="UP000044938"/>
    </source>
</evidence>
<accession>A0A0U0V284</accession>
<evidence type="ECO:0000313" key="9">
    <source>
        <dbReference type="Proteomes" id="UP000045842"/>
    </source>
</evidence>